<organism evidence="1 2">
    <name type="scientific">Caerostris darwini</name>
    <dbReference type="NCBI Taxonomy" id="1538125"/>
    <lineage>
        <taxon>Eukaryota</taxon>
        <taxon>Metazoa</taxon>
        <taxon>Ecdysozoa</taxon>
        <taxon>Arthropoda</taxon>
        <taxon>Chelicerata</taxon>
        <taxon>Arachnida</taxon>
        <taxon>Araneae</taxon>
        <taxon>Araneomorphae</taxon>
        <taxon>Entelegynae</taxon>
        <taxon>Araneoidea</taxon>
        <taxon>Araneidae</taxon>
        <taxon>Caerostris</taxon>
    </lineage>
</organism>
<gene>
    <name evidence="1" type="primary">AVEN_96605_1</name>
    <name evidence="1" type="ORF">CDAR_540991</name>
</gene>
<proteinExistence type="predicted"/>
<dbReference type="EMBL" id="BPLQ01013133">
    <property type="protein sequence ID" value="GIY70106.1"/>
    <property type="molecule type" value="Genomic_DNA"/>
</dbReference>
<dbReference type="AlphaFoldDB" id="A0AAV4VIY1"/>
<protein>
    <submittedName>
        <fullName evidence="1">Integrase catalytic domain-containing protein</fullName>
    </submittedName>
</protein>
<evidence type="ECO:0000313" key="1">
    <source>
        <dbReference type="EMBL" id="GIY70106.1"/>
    </source>
</evidence>
<dbReference type="Proteomes" id="UP001054837">
    <property type="component" value="Unassembled WGS sequence"/>
</dbReference>
<comment type="caution">
    <text evidence="1">The sequence shown here is derived from an EMBL/GenBank/DDBJ whole genome shotgun (WGS) entry which is preliminary data.</text>
</comment>
<name>A0AAV4VIY1_9ARAC</name>
<keyword evidence="2" id="KW-1185">Reference proteome</keyword>
<sequence>MNEIEENVEPVVSCYLLHRGIYRPQNSTTKLRTVFNVSTVNTSRKSLNSIHYNGGVIQDGLFSLLVRSCKHIYTSTRPSLNVSKDKYGQEPKKPPTFDDRRMFDYNHYSCGV</sequence>
<evidence type="ECO:0000313" key="2">
    <source>
        <dbReference type="Proteomes" id="UP001054837"/>
    </source>
</evidence>
<accession>A0AAV4VIY1</accession>
<reference evidence="1 2" key="1">
    <citation type="submission" date="2021-06" db="EMBL/GenBank/DDBJ databases">
        <title>Caerostris darwini draft genome.</title>
        <authorList>
            <person name="Kono N."/>
            <person name="Arakawa K."/>
        </authorList>
    </citation>
    <scope>NUCLEOTIDE SEQUENCE [LARGE SCALE GENOMIC DNA]</scope>
</reference>